<dbReference type="PANTHER" id="PTHR35134:SF2">
    <property type="entry name" value="NUCLEOTIDASE YQFW-RELATED"/>
    <property type="match status" value="1"/>
</dbReference>
<sequence>MLKREALRSCFSLFGFLRSDRSPSMALNKPLLCAHSCGFSQMRVAKETRKHEGKFLVRMDIGSTGCPCNGLSLISSLEHHSGVPRRADDKNLKWNVLAPHRQVNRDSEAILSEDLRLKLVNGDGSCKHVNHFGFLGLSGGEKMIVAVDVDEVLGSFLSVLNKFIADRYSSNHSVAEYHVYEFFKVWKCSRAEADIRVHEFFKTSYFKSGIRPIPGAQHALHNLSTFCNLSVVTSRQNAIKDHTVEWIEEHYPGLFQEIYFGNHFALDGVSRPKSDICRLFLFLLLFLVFIIRLILFRHGIELSLDFLRKLGEKTHRKRAKLKEKRILSGFGFPGGRKRSLGAHVLIDDNPKYAIECAEIGMRVLLFDYDNSYPWCKSDSAISHPLVTKVHNWQEVELQLLSWVPR</sequence>
<protein>
    <recommendedName>
        <fullName evidence="5">Tac7077</fullName>
    </recommendedName>
</protein>
<dbReference type="PANTHER" id="PTHR35134">
    <property type="entry name" value="NUCLEOTIDASE YQFW-RELATED"/>
    <property type="match status" value="1"/>
</dbReference>
<accession>A0A8J5L269</accession>
<dbReference type="Proteomes" id="UP000734854">
    <property type="component" value="Unassembled WGS sequence"/>
</dbReference>
<evidence type="ECO:0000313" key="3">
    <source>
        <dbReference type="EMBL" id="KAG6498160.1"/>
    </source>
</evidence>
<organism evidence="3 4">
    <name type="scientific">Zingiber officinale</name>
    <name type="common">Ginger</name>
    <name type="synonym">Amomum zingiber</name>
    <dbReference type="NCBI Taxonomy" id="94328"/>
    <lineage>
        <taxon>Eukaryota</taxon>
        <taxon>Viridiplantae</taxon>
        <taxon>Streptophyta</taxon>
        <taxon>Embryophyta</taxon>
        <taxon>Tracheophyta</taxon>
        <taxon>Spermatophyta</taxon>
        <taxon>Magnoliopsida</taxon>
        <taxon>Liliopsida</taxon>
        <taxon>Zingiberales</taxon>
        <taxon>Zingiberaceae</taxon>
        <taxon>Zingiber</taxon>
    </lineage>
</organism>
<dbReference type="InterPro" id="IPR023214">
    <property type="entry name" value="HAD_sf"/>
</dbReference>
<evidence type="ECO:0000256" key="2">
    <source>
        <dbReference type="SAM" id="Phobius"/>
    </source>
</evidence>
<dbReference type="SUPFAM" id="SSF56784">
    <property type="entry name" value="HAD-like"/>
    <property type="match status" value="1"/>
</dbReference>
<dbReference type="Pfam" id="PF06941">
    <property type="entry name" value="NT5C"/>
    <property type="match status" value="1"/>
</dbReference>
<feature type="active site" description="Proton donor" evidence="1">
    <location>
        <position position="150"/>
    </location>
</feature>
<feature type="active site" description="Nucleophile" evidence="1">
    <location>
        <position position="148"/>
    </location>
</feature>
<name>A0A8J5L269_ZINOF</name>
<dbReference type="InterPro" id="IPR036412">
    <property type="entry name" value="HAD-like_sf"/>
</dbReference>
<dbReference type="InterPro" id="IPR010708">
    <property type="entry name" value="5'(3')-deoxyribonucleotidase"/>
</dbReference>
<dbReference type="Gene3D" id="3.40.50.1000">
    <property type="entry name" value="HAD superfamily/HAD-like"/>
    <property type="match status" value="2"/>
</dbReference>
<reference evidence="3 4" key="1">
    <citation type="submission" date="2020-08" db="EMBL/GenBank/DDBJ databases">
        <title>Plant Genome Project.</title>
        <authorList>
            <person name="Zhang R.-G."/>
        </authorList>
    </citation>
    <scope>NUCLEOTIDE SEQUENCE [LARGE SCALE GENOMIC DNA]</scope>
    <source>
        <tissue evidence="3">Rhizome</tissue>
    </source>
</reference>
<evidence type="ECO:0000313" key="4">
    <source>
        <dbReference type="Proteomes" id="UP000734854"/>
    </source>
</evidence>
<dbReference type="GO" id="GO:0009264">
    <property type="term" value="P:deoxyribonucleotide catabolic process"/>
    <property type="evidence" value="ECO:0007669"/>
    <property type="project" value="InterPro"/>
</dbReference>
<dbReference type="AlphaFoldDB" id="A0A8J5L269"/>
<dbReference type="GO" id="GO:0008253">
    <property type="term" value="F:5'-nucleotidase activity"/>
    <property type="evidence" value="ECO:0007669"/>
    <property type="project" value="InterPro"/>
</dbReference>
<evidence type="ECO:0008006" key="5">
    <source>
        <dbReference type="Google" id="ProtNLM"/>
    </source>
</evidence>
<keyword evidence="2" id="KW-1133">Transmembrane helix</keyword>
<proteinExistence type="predicted"/>
<keyword evidence="2" id="KW-0472">Membrane</keyword>
<keyword evidence="2" id="KW-0812">Transmembrane</keyword>
<dbReference type="InterPro" id="IPR052419">
    <property type="entry name" value="5_3-deoxyribonucleotidase-like"/>
</dbReference>
<keyword evidence="4" id="KW-1185">Reference proteome</keyword>
<evidence type="ECO:0000256" key="1">
    <source>
        <dbReference type="PIRSR" id="PIRSR610708-1"/>
    </source>
</evidence>
<dbReference type="EMBL" id="JACMSC010000012">
    <property type="protein sequence ID" value="KAG6498160.1"/>
    <property type="molecule type" value="Genomic_DNA"/>
</dbReference>
<gene>
    <name evidence="3" type="ORF">ZIOFF_046070</name>
</gene>
<feature type="transmembrane region" description="Helical" evidence="2">
    <location>
        <begin position="279"/>
        <end position="300"/>
    </location>
</feature>
<comment type="caution">
    <text evidence="3">The sequence shown here is derived from an EMBL/GenBank/DDBJ whole genome shotgun (WGS) entry which is preliminary data.</text>
</comment>